<dbReference type="eggNOG" id="COG5434">
    <property type="taxonomic scope" value="Bacteria"/>
</dbReference>
<keyword evidence="2 4" id="KW-0378">Hydrolase</keyword>
<comment type="similarity">
    <text evidence="1 4">Belongs to the glycosyl hydrolase 28 family.</text>
</comment>
<dbReference type="Pfam" id="PF00295">
    <property type="entry name" value="Glyco_hydro_28"/>
    <property type="match status" value="1"/>
</dbReference>
<dbReference type="PANTHER" id="PTHR31339:SF9">
    <property type="entry name" value="PLASMIN AND FIBRONECTIN-BINDING PROTEIN A"/>
    <property type="match status" value="1"/>
</dbReference>
<dbReference type="InterPro" id="IPR012334">
    <property type="entry name" value="Pectin_lyas_fold"/>
</dbReference>
<dbReference type="PANTHER" id="PTHR31339">
    <property type="entry name" value="PECTIN LYASE-RELATED"/>
    <property type="match status" value="1"/>
</dbReference>
<protein>
    <submittedName>
        <fullName evidence="5">Polygalacturonase</fullName>
    </submittedName>
</protein>
<dbReference type="KEGG" id="xop:PXO_00376"/>
<evidence type="ECO:0000256" key="2">
    <source>
        <dbReference type="ARBA" id="ARBA00022801"/>
    </source>
</evidence>
<evidence type="ECO:0000256" key="1">
    <source>
        <dbReference type="ARBA" id="ARBA00008834"/>
    </source>
</evidence>
<reference evidence="5 6" key="1">
    <citation type="journal article" date="2008" name="BMC Genomics">
        <title>Genome sequence and rapid evolution of the rice pathogen Xanthomonas oryzae pv. oryzae PXO99A.</title>
        <authorList>
            <person name="Salzberg S.L."/>
            <person name="Sommer D.D."/>
            <person name="Schatz M.C."/>
            <person name="Phillippy A.M."/>
            <person name="Rabinowicz P.D."/>
            <person name="Tsuge S."/>
            <person name="Furutani A."/>
            <person name="Ochiai H."/>
            <person name="Delcher A.L."/>
            <person name="Kelley D."/>
            <person name="Madupu R."/>
            <person name="Puiu D."/>
            <person name="Radune D."/>
            <person name="Shumway M."/>
            <person name="Trapnell C."/>
            <person name="Aparna G."/>
            <person name="Jha G."/>
            <person name="Pandey A."/>
            <person name="Patil P.B."/>
            <person name="Ishihara H."/>
            <person name="Meyer D.F."/>
            <person name="Szurek B."/>
            <person name="Verdier V."/>
            <person name="Koebnik R."/>
            <person name="Dow J.M."/>
            <person name="Ryan R.P."/>
            <person name="Hirata H."/>
            <person name="Tsuyumu S."/>
            <person name="Won Lee S."/>
            <person name="Seo Y.S."/>
            <person name="Sriariyanum M."/>
            <person name="Ronald P.C."/>
            <person name="Sonti R.V."/>
            <person name="Van Sluys M.A."/>
            <person name="Leach J.E."/>
            <person name="White F.F."/>
            <person name="Bogdanove A.J."/>
        </authorList>
    </citation>
    <scope>NUCLEOTIDE SEQUENCE [LARGE SCALE GENOMIC DNA]</scope>
    <source>
        <strain evidence="5 6">PXO99A</strain>
    </source>
</reference>
<dbReference type="GO" id="GO:0004650">
    <property type="term" value="F:polygalacturonase activity"/>
    <property type="evidence" value="ECO:0007669"/>
    <property type="project" value="InterPro"/>
</dbReference>
<evidence type="ECO:0000313" key="5">
    <source>
        <dbReference type="EMBL" id="ACD58592.1"/>
    </source>
</evidence>
<dbReference type="InterPro" id="IPR011050">
    <property type="entry name" value="Pectin_lyase_fold/virulence"/>
</dbReference>
<dbReference type="AlphaFoldDB" id="A0A0K0GJK7"/>
<evidence type="ECO:0000256" key="4">
    <source>
        <dbReference type="RuleBase" id="RU361169"/>
    </source>
</evidence>
<name>A0A0K0GJK7_XANOP</name>
<dbReference type="HOGENOM" id="CLU_016031_0_0_6"/>
<dbReference type="SUPFAM" id="SSF51126">
    <property type="entry name" value="Pectin lyase-like"/>
    <property type="match status" value="1"/>
</dbReference>
<keyword evidence="3 4" id="KW-0326">Glycosidase</keyword>
<dbReference type="GO" id="GO:0005975">
    <property type="term" value="P:carbohydrate metabolic process"/>
    <property type="evidence" value="ECO:0007669"/>
    <property type="project" value="InterPro"/>
</dbReference>
<dbReference type="Proteomes" id="UP000001740">
    <property type="component" value="Chromosome"/>
</dbReference>
<proteinExistence type="inferred from homology"/>
<evidence type="ECO:0000313" key="6">
    <source>
        <dbReference type="Proteomes" id="UP000001740"/>
    </source>
</evidence>
<organism evidence="5 6">
    <name type="scientific">Xanthomonas oryzae pv. oryzae (strain PXO99A)</name>
    <dbReference type="NCBI Taxonomy" id="360094"/>
    <lineage>
        <taxon>Bacteria</taxon>
        <taxon>Pseudomonadati</taxon>
        <taxon>Pseudomonadota</taxon>
        <taxon>Gammaproteobacteria</taxon>
        <taxon>Lysobacterales</taxon>
        <taxon>Lysobacteraceae</taxon>
        <taxon>Xanthomonas</taxon>
    </lineage>
</organism>
<dbReference type="Gene3D" id="2.160.20.10">
    <property type="entry name" value="Single-stranded right-handed beta-helix, Pectin lyase-like"/>
    <property type="match status" value="1"/>
</dbReference>
<sequence length="602" mass="63255">MKPPDQHSNTDAACVRVAGSSHHAHAGISLPLADLARLPHSTGPTPMQSHRFVPTVTPLTLALLGLATFHASAARPHGQYVPDTAHSISTSWGVVQQPTLPTQVCATLKAALMPVGGSLDTLDQNPADSKRDTARLQAAIDHCPAGSAVHLVPGDAGESGLLTGPLTIKSGVTLWIDGGVTLFGSRNPLDYDNGLGTCGTATSDKTKSCKPLIHVADTAKSAIVGAGKIDGRGGSTLTAGPNAGTASWWDLAYLNVTKGLSQHVPRLLQIDDSTDFTLYDITLENSANFHVTTDNVVGLTAWGIKILAPSLVYSRPGYHCPAGSTPDVNPHATCFTPKTAKNTDGFDPGQSKNVLLTYSYIATGDDGVAIKAHASSKRSIASENMLFTYNQFYYTHGFSLGSETDSGMRHIAVRGLSIDGFNSNDVHDDPYSSNGLRIKSDGTRGGQVYDISFENICMRGVARPLVFDANYANAAVRSKLPSFSGITLTNVHSLGSKAFGGGELSFYGYRDAKTTLPISISLDNVVLEGGKVSFAKPHFGGPASNPGTTHFTFKGGPVSFFDQLTESASNDVQLQGKPGPGVPLQCNDAFIAYHSVLPDSPI</sequence>
<accession>A0A0K0GJK7</accession>
<gene>
    <name evidence="5" type="ordered locus">PXO_00376</name>
</gene>
<dbReference type="InterPro" id="IPR000743">
    <property type="entry name" value="Glyco_hydro_28"/>
</dbReference>
<dbReference type="EMBL" id="CP000967">
    <property type="protein sequence ID" value="ACD58592.1"/>
    <property type="molecule type" value="Genomic_DNA"/>
</dbReference>
<evidence type="ECO:0000256" key="3">
    <source>
        <dbReference type="ARBA" id="ARBA00023295"/>
    </source>
</evidence>
<dbReference type="InterPro" id="IPR051801">
    <property type="entry name" value="GH28_Enzymes"/>
</dbReference>